<reference evidence="5" key="1">
    <citation type="journal article" date="2020" name="Fungal Divers.">
        <title>Resolving the Mortierellaceae phylogeny through synthesis of multi-gene phylogenetics and phylogenomics.</title>
        <authorList>
            <person name="Vandepol N."/>
            <person name="Liber J."/>
            <person name="Desiro A."/>
            <person name="Na H."/>
            <person name="Kennedy M."/>
            <person name="Barry K."/>
            <person name="Grigoriev I.V."/>
            <person name="Miller A.N."/>
            <person name="O'Donnell K."/>
            <person name="Stajich J.E."/>
            <person name="Bonito G."/>
        </authorList>
    </citation>
    <scope>NUCLEOTIDE SEQUENCE</scope>
    <source>
        <strain evidence="5">NRRL 2591</strain>
    </source>
</reference>
<keyword evidence="6" id="KW-1185">Reference proteome</keyword>
<evidence type="ECO:0000256" key="1">
    <source>
        <dbReference type="ARBA" id="ARBA00022441"/>
    </source>
</evidence>
<dbReference type="SUPFAM" id="SSF50965">
    <property type="entry name" value="Galactose oxidase, central domain"/>
    <property type="match status" value="1"/>
</dbReference>
<dbReference type="PANTHER" id="PTHR46093">
    <property type="entry name" value="ACYL-COA-BINDING DOMAIN-CONTAINING PROTEIN 5"/>
    <property type="match status" value="1"/>
</dbReference>
<evidence type="ECO:0000313" key="5">
    <source>
        <dbReference type="EMBL" id="KAF9539435.1"/>
    </source>
</evidence>
<evidence type="ECO:0008006" key="7">
    <source>
        <dbReference type="Google" id="ProtNLM"/>
    </source>
</evidence>
<evidence type="ECO:0000256" key="3">
    <source>
        <dbReference type="SAM" id="MobiDB-lite"/>
    </source>
</evidence>
<dbReference type="Pfam" id="PF24681">
    <property type="entry name" value="Kelch_KLHDC2_KLHL20_DRC7"/>
    <property type="match status" value="1"/>
</dbReference>
<protein>
    <recommendedName>
        <fullName evidence="7">Kelch repeat-containing protein</fullName>
    </recommendedName>
</protein>
<comment type="caution">
    <text evidence="5">The sequence shown here is derived from an EMBL/GenBank/DDBJ whole genome shotgun (WGS) entry which is preliminary data.</text>
</comment>
<keyword evidence="4" id="KW-0812">Transmembrane</keyword>
<dbReference type="InterPro" id="IPR015915">
    <property type="entry name" value="Kelch-typ_b-propeller"/>
</dbReference>
<keyword evidence="4" id="KW-1133">Transmembrane helix</keyword>
<accession>A0A9P6JZW6</accession>
<dbReference type="InterPro" id="IPR011043">
    <property type="entry name" value="Gal_Oxase/kelch_b-propeller"/>
</dbReference>
<name>A0A9P6JZW6_9FUNG</name>
<feature type="region of interest" description="Disordered" evidence="3">
    <location>
        <begin position="386"/>
        <end position="410"/>
    </location>
</feature>
<evidence type="ECO:0000256" key="4">
    <source>
        <dbReference type="SAM" id="Phobius"/>
    </source>
</evidence>
<keyword evidence="2" id="KW-0677">Repeat</keyword>
<gene>
    <name evidence="5" type="ORF">EC957_005394</name>
</gene>
<keyword evidence="1" id="KW-0880">Kelch repeat</keyword>
<evidence type="ECO:0000313" key="6">
    <source>
        <dbReference type="Proteomes" id="UP000723463"/>
    </source>
</evidence>
<evidence type="ECO:0000256" key="2">
    <source>
        <dbReference type="ARBA" id="ARBA00022737"/>
    </source>
</evidence>
<feature type="transmembrane region" description="Helical" evidence="4">
    <location>
        <begin position="416"/>
        <end position="437"/>
    </location>
</feature>
<proteinExistence type="predicted"/>
<dbReference type="Proteomes" id="UP000723463">
    <property type="component" value="Unassembled WGS sequence"/>
</dbReference>
<keyword evidence="4" id="KW-0472">Membrane</keyword>
<dbReference type="Gene3D" id="2.120.10.80">
    <property type="entry name" value="Kelch-type beta propeller"/>
    <property type="match status" value="2"/>
</dbReference>
<sequence>MTWALRSVTQALPSRQAWISTLVTLCLYAILLTIHLPCTQAQSFIPQMVSAPAFARTITKLYVAGGTTSATAFVNIQQFMFLDLLVPFTSTAPAWTQLANCPAQHSFPAAFSSDEKILYIFHVPGTNSPWKYSVTDNTRQEVTAAKFGNAEWGGIGAVTDPNSGLIFLAGGYDDINFRVPYMKIFNTFDPVSETIHTDDLPPPERVFPIRWSYKNVWCKTRSSIIYWRGVNRDGQASFSPVENGVTEFSPSLMGWYTMSIQGLSPEVRTDHCMTANDDGTKVVVYGGSVRNGTIVGELWILDVVASTWTQGRSGPPRVYCACTIAGDQLLIWGGSSASKVMAPSEMLIYNLVSSEYVNQYTPPAYYKDLLPPSALRRATAPWPTKTLTGGAVARSGGADGSDGKGSGATREETNSAIIGGVIGGVVLLGTFAGIFSYDGDTIDNKNKGREQ</sequence>
<feature type="compositionally biased region" description="Gly residues" evidence="3">
    <location>
        <begin position="397"/>
        <end position="406"/>
    </location>
</feature>
<dbReference type="AlphaFoldDB" id="A0A9P6JZW6"/>
<organism evidence="5 6">
    <name type="scientific">Mortierella hygrophila</name>
    <dbReference type="NCBI Taxonomy" id="979708"/>
    <lineage>
        <taxon>Eukaryota</taxon>
        <taxon>Fungi</taxon>
        <taxon>Fungi incertae sedis</taxon>
        <taxon>Mucoromycota</taxon>
        <taxon>Mortierellomycotina</taxon>
        <taxon>Mortierellomycetes</taxon>
        <taxon>Mortierellales</taxon>
        <taxon>Mortierellaceae</taxon>
        <taxon>Mortierella</taxon>
    </lineage>
</organism>
<dbReference type="PANTHER" id="PTHR46093:SF16">
    <property type="entry name" value="MULTIPLE EGF-LIKE-DOMAINS 8"/>
    <property type="match status" value="1"/>
</dbReference>
<dbReference type="EMBL" id="JAAAXW010000245">
    <property type="protein sequence ID" value="KAF9539435.1"/>
    <property type="molecule type" value="Genomic_DNA"/>
</dbReference>